<dbReference type="EMBL" id="LRBG01000035">
    <property type="protein sequence ID" value="KXU85006.1"/>
    <property type="molecule type" value="Genomic_DNA"/>
</dbReference>
<comment type="subcellular location">
    <subcellularLocation>
        <location evidence="1">Membrane</location>
        <topology evidence="1">Multi-pass membrane protein</topology>
    </subcellularLocation>
</comment>
<feature type="transmembrane region" description="Helical" evidence="5">
    <location>
        <begin position="251"/>
        <end position="272"/>
    </location>
</feature>
<evidence type="ECO:0000313" key="7">
    <source>
        <dbReference type="Proteomes" id="UP000075613"/>
    </source>
</evidence>
<protein>
    <submittedName>
        <fullName evidence="6">Tellurite resistance protein TehA</fullName>
    </submittedName>
</protein>
<dbReference type="GO" id="GO:0005886">
    <property type="term" value="C:plasma membrane"/>
    <property type="evidence" value="ECO:0007669"/>
    <property type="project" value="TreeGrafter"/>
</dbReference>
<dbReference type="AlphaFoldDB" id="A0A149PJD8"/>
<dbReference type="Gene3D" id="1.50.10.150">
    <property type="entry name" value="Voltage-dependent anion channel"/>
    <property type="match status" value="1"/>
</dbReference>
<dbReference type="NCBIfam" id="NF008032">
    <property type="entry name" value="PRK10764.1"/>
    <property type="match status" value="1"/>
</dbReference>
<comment type="caution">
    <text evidence="6">The sequence shown here is derived from an EMBL/GenBank/DDBJ whole genome shotgun (WGS) entry which is preliminary data.</text>
</comment>
<dbReference type="OrthoDB" id="309023at2"/>
<keyword evidence="4 5" id="KW-0472">Membrane</keyword>
<feature type="transmembrane region" description="Helical" evidence="5">
    <location>
        <begin position="139"/>
        <end position="160"/>
    </location>
</feature>
<dbReference type="PANTHER" id="PTHR37955">
    <property type="entry name" value="TELLURITE RESISTANCE PROTEIN TEHA"/>
    <property type="match status" value="1"/>
</dbReference>
<dbReference type="InterPro" id="IPR039264">
    <property type="entry name" value="TehA"/>
</dbReference>
<evidence type="ECO:0000256" key="1">
    <source>
        <dbReference type="ARBA" id="ARBA00004141"/>
    </source>
</evidence>
<feature type="transmembrane region" description="Helical" evidence="5">
    <location>
        <begin position="105"/>
        <end position="127"/>
    </location>
</feature>
<evidence type="ECO:0000313" key="6">
    <source>
        <dbReference type="EMBL" id="KXU85006.1"/>
    </source>
</evidence>
<name>A0A149PJD8_9BURK</name>
<gene>
    <name evidence="6" type="ORF">CI15_22240</name>
</gene>
<dbReference type="InterPro" id="IPR052951">
    <property type="entry name" value="Tellurite_res_ion_channel"/>
</dbReference>
<dbReference type="STRING" id="1399968.CI15_22240"/>
<keyword evidence="7" id="KW-1185">Reference proteome</keyword>
<dbReference type="Proteomes" id="UP000075613">
    <property type="component" value="Unassembled WGS sequence"/>
</dbReference>
<dbReference type="InterPro" id="IPR038665">
    <property type="entry name" value="Voltage-dep_anion_channel_sf"/>
</dbReference>
<sequence length="342" mass="35982">MNSKRGAVPAGFLGIAVGSLALANLWRVAIRLWHLPAAAGTVVTVAALAVWVVILFAYGHKWFTQTAEARAELDHPVQSSFVALAPISTLLAAQLLQPFAHTLALTLYGIAALAQLALGIYLQGRLWQGGRKPELTTPAIYLPTVGAGFVAATASAAFGFHQLGALFFGGGMLAWLALESMILHRAAVHEPLPEALRPTLGVQLAPPVVGGVAYMSLTTGTPDLFAYALLGYGLYQALLLLRLLPWIRQQAFVPGYWAFSFGVAALPTMALRLLERGAAGPLEYAAPVLFVASNAIIAILVVKTLQLLVQGKLIPPVAASPAVAIAAPVRQVATTPRVARAQ</sequence>
<dbReference type="InterPro" id="IPR004695">
    <property type="entry name" value="SLAC1/Mae1/Ssu1/TehA"/>
</dbReference>
<dbReference type="Pfam" id="PF03595">
    <property type="entry name" value="SLAC1"/>
    <property type="match status" value="1"/>
</dbReference>
<evidence type="ECO:0000256" key="4">
    <source>
        <dbReference type="ARBA" id="ARBA00023136"/>
    </source>
</evidence>
<reference evidence="6 7" key="1">
    <citation type="journal article" date="2015" name="Int. J. Syst. Evol. Microbiol.">
        <title>Burkholderia monticola sp. nov., isolated from mountain soil.</title>
        <authorList>
            <person name="Baek I."/>
            <person name="Seo B."/>
            <person name="Lee I."/>
            <person name="Yi H."/>
            <person name="Chun J."/>
        </authorList>
    </citation>
    <scope>NUCLEOTIDE SEQUENCE [LARGE SCALE GENOMIC DNA]</scope>
    <source>
        <strain evidence="6 7">JC2948</strain>
    </source>
</reference>
<feature type="transmembrane region" description="Helical" evidence="5">
    <location>
        <begin position="166"/>
        <end position="188"/>
    </location>
</feature>
<dbReference type="PANTHER" id="PTHR37955:SF1">
    <property type="entry name" value="DEP DOMAIN-CONTAINING PROTEIN"/>
    <property type="match status" value="1"/>
</dbReference>
<dbReference type="GO" id="GO:0046583">
    <property type="term" value="F:monoatomic cation efflux transmembrane transporter activity"/>
    <property type="evidence" value="ECO:0007669"/>
    <property type="project" value="TreeGrafter"/>
</dbReference>
<evidence type="ECO:0000256" key="5">
    <source>
        <dbReference type="SAM" id="Phobius"/>
    </source>
</evidence>
<keyword evidence="3 5" id="KW-1133">Transmembrane helix</keyword>
<dbReference type="RefSeq" id="WP_062131107.1">
    <property type="nucleotide sequence ID" value="NZ_LRBG01000035.1"/>
</dbReference>
<feature type="transmembrane region" description="Helical" evidence="5">
    <location>
        <begin position="33"/>
        <end position="58"/>
    </location>
</feature>
<proteinExistence type="predicted"/>
<keyword evidence="2 5" id="KW-0812">Transmembrane</keyword>
<feature type="transmembrane region" description="Helical" evidence="5">
    <location>
        <begin position="224"/>
        <end position="244"/>
    </location>
</feature>
<organism evidence="6 7">
    <name type="scientific">Paraburkholderia monticola</name>
    <dbReference type="NCBI Taxonomy" id="1399968"/>
    <lineage>
        <taxon>Bacteria</taxon>
        <taxon>Pseudomonadati</taxon>
        <taxon>Pseudomonadota</taxon>
        <taxon>Betaproteobacteria</taxon>
        <taxon>Burkholderiales</taxon>
        <taxon>Burkholderiaceae</taxon>
        <taxon>Paraburkholderia</taxon>
    </lineage>
</organism>
<accession>A0A149PJD8</accession>
<evidence type="ECO:0000256" key="3">
    <source>
        <dbReference type="ARBA" id="ARBA00022989"/>
    </source>
</evidence>
<dbReference type="CDD" id="cd09324">
    <property type="entry name" value="TDT_TehA"/>
    <property type="match status" value="1"/>
</dbReference>
<feature type="transmembrane region" description="Helical" evidence="5">
    <location>
        <begin position="284"/>
        <end position="302"/>
    </location>
</feature>
<evidence type="ECO:0000256" key="2">
    <source>
        <dbReference type="ARBA" id="ARBA00022692"/>
    </source>
</evidence>